<comment type="catalytic activity">
    <reaction evidence="15">
        <text>(2R,3R)-2,3-dihydroxy-3-methylpentanoate = (S)-3-methyl-2-oxopentanoate + H2O</text>
        <dbReference type="Rhea" id="RHEA:27694"/>
        <dbReference type="ChEBI" id="CHEBI:15377"/>
        <dbReference type="ChEBI" id="CHEBI:35146"/>
        <dbReference type="ChEBI" id="CHEBI:49258"/>
        <dbReference type="EC" id="4.2.1.9"/>
    </reaction>
</comment>
<gene>
    <name evidence="15" type="primary">ilvD</name>
    <name evidence="19" type="ORF">Pdsh_03880</name>
    <name evidence="18" type="ORF">Pyrde_1927</name>
</gene>
<organism evidence="18 20">
    <name type="scientific">Pyrodictium delaneyi</name>
    <dbReference type="NCBI Taxonomy" id="1273541"/>
    <lineage>
        <taxon>Archaea</taxon>
        <taxon>Thermoproteota</taxon>
        <taxon>Thermoprotei</taxon>
        <taxon>Desulfurococcales</taxon>
        <taxon>Pyrodictiaceae</taxon>
        <taxon>Pyrodictium</taxon>
    </lineage>
</organism>
<dbReference type="GO" id="GO:0009099">
    <property type="term" value="P:L-valine biosynthetic process"/>
    <property type="evidence" value="ECO:0007669"/>
    <property type="project" value="UniProtKB-UniRule"/>
</dbReference>
<dbReference type="Proteomes" id="UP000196694">
    <property type="component" value="Unassembled WGS sequence"/>
</dbReference>
<name>A0A0P0N5Q7_9CREN</name>
<comment type="catalytic activity">
    <reaction evidence="11">
        <text>(2R)-2,3-dihydroxy-3-methylbutanoate = 3-methyl-2-oxobutanoate + H2O</text>
        <dbReference type="Rhea" id="RHEA:24809"/>
        <dbReference type="ChEBI" id="CHEBI:11851"/>
        <dbReference type="ChEBI" id="CHEBI:15377"/>
        <dbReference type="ChEBI" id="CHEBI:49072"/>
        <dbReference type="EC" id="4.2.1.9"/>
    </reaction>
    <physiologicalReaction direction="left-to-right" evidence="11">
        <dbReference type="Rhea" id="RHEA:24810"/>
    </physiologicalReaction>
</comment>
<evidence type="ECO:0000313" key="19">
    <source>
        <dbReference type="EMBL" id="OWJ54860.1"/>
    </source>
</evidence>
<dbReference type="InterPro" id="IPR020558">
    <property type="entry name" value="DiOHA_6PGluconate_deHydtase_CS"/>
</dbReference>
<evidence type="ECO:0000256" key="3">
    <source>
        <dbReference type="ARBA" id="ARBA00022605"/>
    </source>
</evidence>
<evidence type="ECO:0000256" key="4">
    <source>
        <dbReference type="ARBA" id="ARBA00022714"/>
    </source>
</evidence>
<evidence type="ECO:0000256" key="8">
    <source>
        <dbReference type="ARBA" id="ARBA00023014"/>
    </source>
</evidence>
<dbReference type="InterPro" id="IPR056740">
    <property type="entry name" value="ILV_EDD_C"/>
</dbReference>
<keyword evidence="10 15" id="KW-0100">Branched-chain amino acid biosynthesis</keyword>
<dbReference type="KEGG" id="pdl:Pyrde_1927"/>
<keyword evidence="21" id="KW-1185">Reference proteome</keyword>
<keyword evidence="8 15" id="KW-0411">Iron-sulfur</keyword>
<accession>A0A0P0N5Q7</accession>
<dbReference type="Gene3D" id="3.50.30.80">
    <property type="entry name" value="IlvD/EDD C-terminal domain-like"/>
    <property type="match status" value="1"/>
</dbReference>
<dbReference type="EMBL" id="CP013011">
    <property type="protein sequence ID" value="ALL01970.1"/>
    <property type="molecule type" value="Genomic_DNA"/>
</dbReference>
<comment type="pathway">
    <text evidence="12 15">Amino-acid biosynthesis; L-valine biosynthesis; L-valine from pyruvate: step 3/4.</text>
</comment>
<dbReference type="InterPro" id="IPR037237">
    <property type="entry name" value="IlvD/EDD_N"/>
</dbReference>
<comment type="cofactor">
    <cofactor evidence="1 15">
        <name>Mg(2+)</name>
        <dbReference type="ChEBI" id="CHEBI:18420"/>
    </cofactor>
</comment>
<evidence type="ECO:0000256" key="1">
    <source>
        <dbReference type="ARBA" id="ARBA00001946"/>
    </source>
</evidence>
<dbReference type="InterPro" id="IPR042096">
    <property type="entry name" value="Dihydro-acid_dehy_C"/>
</dbReference>
<evidence type="ECO:0000259" key="17">
    <source>
        <dbReference type="Pfam" id="PF24877"/>
    </source>
</evidence>
<keyword evidence="4 15" id="KW-0001">2Fe-2S</keyword>
<dbReference type="GO" id="GO:0004160">
    <property type="term" value="F:dihydroxy-acid dehydratase activity"/>
    <property type="evidence" value="ECO:0007669"/>
    <property type="project" value="UniProtKB-UniRule"/>
</dbReference>
<protein>
    <recommendedName>
        <fullName evidence="14 15">Dihydroxy-acid dehydratase</fullName>
        <shortName evidence="15">DAD</shortName>
        <ecNumber evidence="14 15">4.2.1.9</ecNumber>
    </recommendedName>
</protein>
<dbReference type="InterPro" id="IPR000581">
    <property type="entry name" value="ILV_EDD_N"/>
</dbReference>
<dbReference type="EMBL" id="NCQP01000002">
    <property type="protein sequence ID" value="OWJ54860.1"/>
    <property type="molecule type" value="Genomic_DNA"/>
</dbReference>
<keyword evidence="6 15" id="KW-0460">Magnesium</keyword>
<reference evidence="18 20" key="1">
    <citation type="submission" date="2015-10" db="EMBL/GenBank/DDBJ databases">
        <title>Complete genome sequence of hyperthermophilic archaeon Pyrodictium delaneyi Su06.</title>
        <authorList>
            <person name="Jung J.-H."/>
            <person name="Lin J."/>
            <person name="Holden J.F."/>
            <person name="Park C.-S."/>
        </authorList>
    </citation>
    <scope>NUCLEOTIDE SEQUENCE [LARGE SCALE GENOMIC DNA]</scope>
    <source>
        <strain evidence="18 20">Su06</strain>
    </source>
</reference>
<dbReference type="EC" id="4.2.1.9" evidence="14 15"/>
<dbReference type="PATRIC" id="fig|1273541.4.peg.2048"/>
<dbReference type="NCBIfam" id="NF002068">
    <property type="entry name" value="PRK00911.1"/>
    <property type="match status" value="1"/>
</dbReference>
<dbReference type="GO" id="GO:0009097">
    <property type="term" value="P:isoleucine biosynthetic process"/>
    <property type="evidence" value="ECO:0007669"/>
    <property type="project" value="UniProtKB-UniRule"/>
</dbReference>
<dbReference type="SUPFAM" id="SSF143975">
    <property type="entry name" value="IlvD/EDD N-terminal domain-like"/>
    <property type="match status" value="1"/>
</dbReference>
<dbReference type="PANTHER" id="PTHR43661">
    <property type="entry name" value="D-XYLONATE DEHYDRATASE"/>
    <property type="match status" value="1"/>
</dbReference>
<dbReference type="InterPro" id="IPR004404">
    <property type="entry name" value="DihydroxyA_deHydtase"/>
</dbReference>
<comment type="pathway">
    <text evidence="13 15">Amino-acid biosynthesis; L-isoleucine biosynthesis; L-isoleucine from 2-oxobutanoate: step 3/4.</text>
</comment>
<dbReference type="Pfam" id="PF24877">
    <property type="entry name" value="ILV_EDD_C"/>
    <property type="match status" value="1"/>
</dbReference>
<evidence type="ECO:0000256" key="12">
    <source>
        <dbReference type="ARBA" id="ARBA00029436"/>
    </source>
</evidence>
<evidence type="ECO:0000313" key="18">
    <source>
        <dbReference type="EMBL" id="ALL01970.1"/>
    </source>
</evidence>
<feature type="domain" description="Dihydroxy-acid/6-phosphogluconate dehydratase N-terminal" evidence="16">
    <location>
        <begin position="36"/>
        <end position="354"/>
    </location>
</feature>
<evidence type="ECO:0000256" key="7">
    <source>
        <dbReference type="ARBA" id="ARBA00023004"/>
    </source>
</evidence>
<dbReference type="UniPathway" id="UPA00047">
    <property type="reaction ID" value="UER00057"/>
</dbReference>
<dbReference type="OrthoDB" id="8674at2157"/>
<comment type="cofactor">
    <cofactor evidence="15">
        <name>[2Fe-2S] cluster</name>
        <dbReference type="ChEBI" id="CHEBI:190135"/>
    </cofactor>
    <text evidence="15">Binds 1 [2Fe-2S] cluster per subunit. This cluster acts as a Lewis acid cofactor.</text>
</comment>
<dbReference type="GeneID" id="26100267"/>
<evidence type="ECO:0000256" key="13">
    <source>
        <dbReference type="ARBA" id="ARBA00029437"/>
    </source>
</evidence>
<feature type="binding site" evidence="15">
    <location>
        <position position="450"/>
    </location>
    <ligand>
        <name>Mg(2+)</name>
        <dbReference type="ChEBI" id="CHEBI:18420"/>
    </ligand>
</feature>
<evidence type="ECO:0000256" key="6">
    <source>
        <dbReference type="ARBA" id="ARBA00022842"/>
    </source>
</evidence>
<keyword evidence="7 15" id="KW-0408">Iron</keyword>
<evidence type="ECO:0000256" key="11">
    <source>
        <dbReference type="ARBA" id="ARBA00029304"/>
    </source>
</evidence>
<reference evidence="19 21" key="2">
    <citation type="submission" date="2017-05" db="EMBL/GenBank/DDBJ databases">
        <title>The draft genome of the hyperthermophilic archaeon 'Pyrodictium delaneyi strain Hulk', an iron and nitrate reducer, reveals the capacity for sulfate reduction.</title>
        <authorList>
            <person name="Demey L.M."/>
            <person name="Miller C."/>
            <person name="Manzella M."/>
            <person name="Reguera G."/>
            <person name="Kashefi K."/>
        </authorList>
    </citation>
    <scope>NUCLEOTIDE SEQUENCE [LARGE SCALE GENOMIC DNA]</scope>
    <source>
        <strain evidence="19 21">Hulk</strain>
    </source>
</reference>
<comment type="subunit">
    <text evidence="15">Homodimer.</text>
</comment>
<keyword evidence="3 15" id="KW-0028">Amino-acid biosynthesis</keyword>
<dbReference type="PANTHER" id="PTHR43661:SF3">
    <property type="entry name" value="D-XYLONATE DEHYDRATASE YAGF-RELATED"/>
    <property type="match status" value="1"/>
</dbReference>
<feature type="domain" description="Dihydroxy-acid/6-phosphogluconate dehydratase C-terminal" evidence="17">
    <location>
        <begin position="370"/>
        <end position="564"/>
    </location>
</feature>
<dbReference type="PROSITE" id="PS00887">
    <property type="entry name" value="ILVD_EDD_2"/>
    <property type="match status" value="1"/>
</dbReference>
<dbReference type="STRING" id="1273541.Pyrde_1927"/>
<evidence type="ECO:0000256" key="9">
    <source>
        <dbReference type="ARBA" id="ARBA00023239"/>
    </source>
</evidence>
<comment type="similarity">
    <text evidence="2 15">Belongs to the IlvD/Edd family.</text>
</comment>
<comment type="caution">
    <text evidence="15">Lacks conserved residue(s) required for the propagation of feature annotation.</text>
</comment>
<dbReference type="PROSITE" id="PS00886">
    <property type="entry name" value="ILVD_EDD_1"/>
    <property type="match status" value="1"/>
</dbReference>
<dbReference type="UniPathway" id="UPA00049">
    <property type="reaction ID" value="UER00061"/>
</dbReference>
<evidence type="ECO:0000256" key="2">
    <source>
        <dbReference type="ARBA" id="ARBA00006486"/>
    </source>
</evidence>
<feature type="active site" description="Proton acceptor" evidence="15">
    <location>
        <position position="476"/>
    </location>
</feature>
<dbReference type="GO" id="GO:0000287">
    <property type="term" value="F:magnesium ion binding"/>
    <property type="evidence" value="ECO:0007669"/>
    <property type="project" value="UniProtKB-UniRule"/>
</dbReference>
<feature type="modified residue" description="N6-carboxylysine" evidence="15">
    <location>
        <position position="126"/>
    </location>
</feature>
<dbReference type="AlphaFoldDB" id="A0A0P0N5Q7"/>
<dbReference type="GO" id="GO:0051537">
    <property type="term" value="F:2 iron, 2 sulfur cluster binding"/>
    <property type="evidence" value="ECO:0007669"/>
    <property type="project" value="UniProtKB-UniRule"/>
</dbReference>
<dbReference type="Pfam" id="PF00920">
    <property type="entry name" value="ILVD_EDD_N"/>
    <property type="match status" value="1"/>
</dbReference>
<evidence type="ECO:0000259" key="16">
    <source>
        <dbReference type="Pfam" id="PF00920"/>
    </source>
</evidence>
<feature type="binding site" description="via carbamate group" evidence="15">
    <location>
        <position position="126"/>
    </location>
    <ligand>
        <name>Mg(2+)</name>
        <dbReference type="ChEBI" id="CHEBI:18420"/>
    </ligand>
</feature>
<feature type="binding site" evidence="15">
    <location>
        <position position="125"/>
    </location>
    <ligand>
        <name>Mg(2+)</name>
        <dbReference type="ChEBI" id="CHEBI:18420"/>
    </ligand>
</feature>
<evidence type="ECO:0000313" key="21">
    <source>
        <dbReference type="Proteomes" id="UP000196694"/>
    </source>
</evidence>
<keyword evidence="5 15" id="KW-0479">Metal-binding</keyword>
<evidence type="ECO:0000256" key="14">
    <source>
        <dbReference type="ARBA" id="ARBA00029490"/>
    </source>
</evidence>
<proteinExistence type="inferred from homology"/>
<dbReference type="GO" id="GO:0005829">
    <property type="term" value="C:cytosol"/>
    <property type="evidence" value="ECO:0007669"/>
    <property type="project" value="TreeGrafter"/>
</dbReference>
<evidence type="ECO:0000313" key="20">
    <source>
        <dbReference type="Proteomes" id="UP000058613"/>
    </source>
</evidence>
<comment type="function">
    <text evidence="15">Functions in the biosynthesis of branched-chain amino acids. Catalyzes the dehydration of (2R,3R)-2,3-dihydroxy-3-methylpentanoate (2,3-dihydroxy-3-methylvalerate) into 2-oxo-3-methylpentanoate (2-oxo-3-methylvalerate) and of (2R)-2,3-dihydroxy-3-methylbutanoate (2,3-dihydroxyisovalerate) into 2-oxo-3-methylbutanoate (2-oxoisovalerate), the penultimate precursor to L-isoleucine and L-valine, respectively.</text>
</comment>
<dbReference type="SUPFAM" id="SSF52016">
    <property type="entry name" value="LeuD/IlvD-like"/>
    <property type="match status" value="1"/>
</dbReference>
<sequence>MALRSAAVREGLHRAPHRSLLLAAGLDESDVYDTSKPLIGIVHTFSTIVPGHLLLDKLAAAVAEGVREAGGVPVYAGAVSVDDGIAMGHEGMRFSLVARENVADAIEIFAEAHRLDGIVVVTACDKMMPGALLAAARLRDEIPVYIVNGGPMLAGRRPGGGCCLAVGHVFEAVGAYRAGKMSMEELREVEKRALPTPGSCAAMYTANTMAVAAEALGFILPGAAAVPAVYSQRIHVARETGRLVVRAAKRGWTASMFLTRGSLFNALAVDAAAGGSTNTLLHLAALAAEAGIDLDLDAAEELFARTPWLADLEPGGRYFMEHFYEAGGVPALARELAKAGVFDASLPAATGEPWSRVFEKLPPAPLGPAIRRHDKPLQQRSPLRVLRGSLAPRGAVLKAVRIARSRIEGPAKVYNSEEEAIEALEAGEIRAGDVVIVRYEGPAGGPGMREMLQLTSMLYGMGLGDRVALVTDGRFSGATRGLMIGHVSPEAMAGGPIALVEPGDTVVVDAEKGRLDLLVDPGELEERRKRWKIPESVAERHRRIAERGGVLYAYSLLACSADLGGARRCPRTG</sequence>
<feature type="binding site" evidence="15">
    <location>
        <position position="83"/>
    </location>
    <ligand>
        <name>Mg(2+)</name>
        <dbReference type="ChEBI" id="CHEBI:18420"/>
    </ligand>
</feature>
<evidence type="ECO:0000256" key="15">
    <source>
        <dbReference type="HAMAP-Rule" id="MF_00012"/>
    </source>
</evidence>
<dbReference type="HAMAP" id="MF_00012">
    <property type="entry name" value="IlvD"/>
    <property type="match status" value="1"/>
</dbReference>
<evidence type="ECO:0000256" key="5">
    <source>
        <dbReference type="ARBA" id="ARBA00022723"/>
    </source>
</evidence>
<keyword evidence="9 15" id="KW-0456">Lyase</keyword>
<evidence type="ECO:0000256" key="10">
    <source>
        <dbReference type="ARBA" id="ARBA00023304"/>
    </source>
</evidence>
<dbReference type="RefSeq" id="WP_055410326.1">
    <property type="nucleotide sequence ID" value="NZ_CP013011.1"/>
</dbReference>
<dbReference type="Proteomes" id="UP000058613">
    <property type="component" value="Chromosome"/>
</dbReference>
<dbReference type="FunFam" id="3.50.30.80:FF:000001">
    <property type="entry name" value="Dihydroxy-acid dehydratase"/>
    <property type="match status" value="1"/>
</dbReference>